<keyword evidence="2 15" id="KW-0547">Nucleotide-binding</keyword>
<evidence type="ECO:0000256" key="1">
    <source>
        <dbReference type="ARBA" id="ARBA00022722"/>
    </source>
</evidence>
<evidence type="ECO:0000256" key="11">
    <source>
        <dbReference type="ARBA" id="ARBA00034617"/>
    </source>
</evidence>
<dbReference type="Gene3D" id="1.10.486.10">
    <property type="entry name" value="PCRA, domain 4"/>
    <property type="match status" value="1"/>
</dbReference>
<dbReference type="RefSeq" id="WP_006270970.1">
    <property type="nucleotide sequence ID" value="NZ_GL883077.1"/>
</dbReference>
<reference evidence="20" key="1">
    <citation type="submission" date="2011-03" db="EMBL/GenBank/DDBJ databases">
        <title>Draft genome sequence of Brevundimonas diminuta.</title>
        <authorList>
            <person name="Brown P.J.B."/>
            <person name="Buechlein A."/>
            <person name="Hemmerich C."/>
            <person name="Brun Y.V."/>
        </authorList>
    </citation>
    <scope>NUCLEOTIDE SEQUENCE [LARGE SCALE GENOMIC DNA]</scope>
    <source>
        <strain evidence="20">C19</strain>
    </source>
</reference>
<keyword evidence="3" id="KW-0227">DNA damage</keyword>
<dbReference type="PROSITE" id="PS51198">
    <property type="entry name" value="UVRD_HELICASE_ATP_BIND"/>
    <property type="match status" value="1"/>
</dbReference>
<evidence type="ECO:0000256" key="12">
    <source>
        <dbReference type="ARBA" id="ARBA00034808"/>
    </source>
</evidence>
<evidence type="ECO:0000313" key="20">
    <source>
        <dbReference type="Proteomes" id="UP000006512"/>
    </source>
</evidence>
<dbReference type="InterPro" id="IPR000212">
    <property type="entry name" value="DNA_helicase_UvrD/REP"/>
</dbReference>
<evidence type="ECO:0000256" key="3">
    <source>
        <dbReference type="ARBA" id="ARBA00022763"/>
    </source>
</evidence>
<dbReference type="Pfam" id="PF13361">
    <property type="entry name" value="UvrD_C"/>
    <property type="match status" value="1"/>
</dbReference>
<feature type="region of interest" description="Disordered" evidence="16">
    <location>
        <begin position="1"/>
        <end position="21"/>
    </location>
</feature>
<keyword evidence="20" id="KW-1185">Reference proteome</keyword>
<evidence type="ECO:0000256" key="13">
    <source>
        <dbReference type="ARBA" id="ARBA00034923"/>
    </source>
</evidence>
<comment type="catalytic activity">
    <reaction evidence="14">
        <text>ATP + H2O = ADP + phosphate + H(+)</text>
        <dbReference type="Rhea" id="RHEA:13065"/>
        <dbReference type="ChEBI" id="CHEBI:15377"/>
        <dbReference type="ChEBI" id="CHEBI:15378"/>
        <dbReference type="ChEBI" id="CHEBI:30616"/>
        <dbReference type="ChEBI" id="CHEBI:43474"/>
        <dbReference type="ChEBI" id="CHEBI:456216"/>
        <dbReference type="EC" id="5.6.2.4"/>
    </reaction>
</comment>
<dbReference type="HOGENOM" id="CLU_001114_0_0_5"/>
<dbReference type="Pfam" id="PF00580">
    <property type="entry name" value="UvrD-helicase"/>
    <property type="match status" value="1"/>
</dbReference>
<evidence type="ECO:0000256" key="15">
    <source>
        <dbReference type="PROSITE-ProRule" id="PRU00560"/>
    </source>
</evidence>
<evidence type="ECO:0000256" key="10">
    <source>
        <dbReference type="ARBA" id="ARBA00023235"/>
    </source>
</evidence>
<dbReference type="PANTHER" id="PTHR11070">
    <property type="entry name" value="UVRD / RECB / PCRA DNA HELICASE FAMILY MEMBER"/>
    <property type="match status" value="1"/>
</dbReference>
<dbReference type="InterPro" id="IPR011335">
    <property type="entry name" value="Restrct_endonuc-II-like"/>
</dbReference>
<dbReference type="Gene3D" id="3.90.320.10">
    <property type="match status" value="1"/>
</dbReference>
<dbReference type="InterPro" id="IPR027417">
    <property type="entry name" value="P-loop_NTPase"/>
</dbReference>
<dbReference type="InterPro" id="IPR014151">
    <property type="entry name" value="DNA_helicase_AddA"/>
</dbReference>
<feature type="region of interest" description="Disordered" evidence="16">
    <location>
        <begin position="544"/>
        <end position="564"/>
    </location>
</feature>
<dbReference type="SUPFAM" id="SSF52540">
    <property type="entry name" value="P-loop containing nucleoside triphosphate hydrolases"/>
    <property type="match status" value="1"/>
</dbReference>
<accession>F4QIP5</accession>
<keyword evidence="5 15" id="KW-0347">Helicase</keyword>
<dbReference type="GO" id="GO:0005524">
    <property type="term" value="F:ATP binding"/>
    <property type="evidence" value="ECO:0007669"/>
    <property type="project" value="UniProtKB-UniRule"/>
</dbReference>
<dbReference type="GO" id="GO:0033202">
    <property type="term" value="C:DNA helicase complex"/>
    <property type="evidence" value="ECO:0007669"/>
    <property type="project" value="TreeGrafter"/>
</dbReference>
<dbReference type="InterPro" id="IPR011604">
    <property type="entry name" value="PDDEXK-like_dom_sf"/>
</dbReference>
<sequence length="1174" mass="130307">MNAVNPQNPNPQNPNPQNIAADPKASCFLTANAGSGKTSTLVNRVARLLLSRADPAHILCVTYTKAAAAEMQERLFQQLGGWAVADDEQLIGDLERIGEPTHDLPRARALFAKALETPGGLKIQTIHAFCEKLLRRFPLEAQLSPAFKVLDDLLADDLADKASTAVLTLDAPGLEAVAETRDRLIRKLKVMGFEKLLGQFIHQHDALQERFRHLENQSEDWQSALFHSLGLDGVCTSQECLDAYANTLEWHLLEDLGQTLLSGTTATNQKAGQAFLDLYESKISGRPFEFEEIRGIFLTQAGTLRKSIYTKGTAPADARYLDRMAEEAVALADRLKAVEIASNTLDALRLFEIFSFVYLSEKRGEGALDFTDLITYTKKLLDDPTHALWVLHKLDGGLDHILVDEAQDTSEEQWIIVDALSSDFFSGEGVTRTIRTLFAVGDEKQSIYGFQGADPREFLKARGQISQRAHDGGANLVEPQLIDSWRSLPEILGFVDAVFKADDVQHALNFSSDPIQHIARRSDASGVVELWPVVRPMAAVETTADDDDEQAALDDPGRNPPSKRLAKQIAATIRSEITAGRTIYDKALKRRRTVHAGDVLILVRKRDHLFEHIIRELKIAGVAVSGADRLKLGDHIAFQDLRALLRVCLQPMDALSLACVLRSPLCDLSEQDLFDLAHDRQMPLWSALLHHPATEGPVHDARIFLLWAQKAAWQLTAFDFLARVLNRRDFAGRSVRQRFLTRLGDECEDVLDETLALALKGEGSGAVALSACLDLFEFQASQIKREQEEGGHAVRVMTVHGSKGLEAPWVIVPIGPQYGARKEDLILTGEDGQMYLCAGGKKADTAVTADIRDGRALREEQESLRLFYVALTRSRDRLTVCAYTGTKPATTGNFPSWYDLASDAFDRLETTSEVMPLVNPFDDGEYYNEALVRVHGQHSEALTAQARLREPEVPLPDFALAMVTHDDIETERWAAISQMGDEDRTETEIAPSPLQTLGSLGRYRRGNLIHKLFEILPDIAPDNRMAIAQRYLTRQADLTDAQREEMTDAVMTVLTDARFAEAFGPQSRPEVALAGQVGVNPRGEAIMLSGRIDRLVVTDDRVVIIDYKSNRPAPDRAEDAAVAYQRQMAGYVALLRQVYPDRAVEAALLWTDGPRLTPMPETLVQLRLEEILSR</sequence>
<evidence type="ECO:0000256" key="4">
    <source>
        <dbReference type="ARBA" id="ARBA00022801"/>
    </source>
</evidence>
<evidence type="ECO:0000259" key="18">
    <source>
        <dbReference type="PROSITE" id="PS51217"/>
    </source>
</evidence>
<dbReference type="NCBIfam" id="TIGR02784">
    <property type="entry name" value="addA_alphas"/>
    <property type="match status" value="1"/>
</dbReference>
<dbReference type="OrthoDB" id="9810135at2"/>
<keyword evidence="1" id="KW-0540">Nuclease</keyword>
<keyword evidence="10" id="KW-0413">Isomerase</keyword>
<keyword evidence="9" id="KW-0234">DNA repair</keyword>
<evidence type="ECO:0000256" key="2">
    <source>
        <dbReference type="ARBA" id="ARBA00022741"/>
    </source>
</evidence>
<dbReference type="Pfam" id="PF12705">
    <property type="entry name" value="PDDEXK_1"/>
    <property type="match status" value="1"/>
</dbReference>
<evidence type="ECO:0000256" key="6">
    <source>
        <dbReference type="ARBA" id="ARBA00022839"/>
    </source>
</evidence>
<proteinExistence type="predicted"/>
<gene>
    <name evidence="19" type="primary">addA</name>
    <name evidence="19" type="ORF">ABI_02360</name>
</gene>
<dbReference type="PROSITE" id="PS51217">
    <property type="entry name" value="UVRD_HELICASE_CTER"/>
    <property type="match status" value="1"/>
</dbReference>
<dbReference type="GO" id="GO:0003677">
    <property type="term" value="F:DNA binding"/>
    <property type="evidence" value="ECO:0007669"/>
    <property type="project" value="UniProtKB-KW"/>
</dbReference>
<evidence type="ECO:0000256" key="5">
    <source>
        <dbReference type="ARBA" id="ARBA00022806"/>
    </source>
</evidence>
<evidence type="ECO:0000256" key="16">
    <source>
        <dbReference type="SAM" id="MobiDB-lite"/>
    </source>
</evidence>
<name>F4QIP5_9CAUL</name>
<dbReference type="InterPro" id="IPR014017">
    <property type="entry name" value="DNA_helicase_UvrD-like_C"/>
</dbReference>
<dbReference type="GO" id="GO:0004527">
    <property type="term" value="F:exonuclease activity"/>
    <property type="evidence" value="ECO:0007669"/>
    <property type="project" value="UniProtKB-KW"/>
</dbReference>
<dbReference type="Proteomes" id="UP000006512">
    <property type="component" value="Unassembled WGS sequence"/>
</dbReference>
<feature type="binding site" evidence="15">
    <location>
        <begin position="31"/>
        <end position="38"/>
    </location>
    <ligand>
        <name>ATP</name>
        <dbReference type="ChEBI" id="CHEBI:30616"/>
    </ligand>
</feature>
<feature type="domain" description="UvrD-like helicase ATP-binding" evidence="17">
    <location>
        <begin position="10"/>
        <end position="488"/>
    </location>
</feature>
<evidence type="ECO:0000313" key="19">
    <source>
        <dbReference type="EMBL" id="EGF91804.1"/>
    </source>
</evidence>
<evidence type="ECO:0000256" key="14">
    <source>
        <dbReference type="ARBA" id="ARBA00048988"/>
    </source>
</evidence>
<keyword evidence="7 15" id="KW-0067">ATP-binding</keyword>
<dbReference type="GO" id="GO:0005829">
    <property type="term" value="C:cytosol"/>
    <property type="evidence" value="ECO:0007669"/>
    <property type="project" value="TreeGrafter"/>
</dbReference>
<feature type="domain" description="UvrD-like helicase C-terminal" evidence="18">
    <location>
        <begin position="505"/>
        <end position="804"/>
    </location>
</feature>
<evidence type="ECO:0000256" key="8">
    <source>
        <dbReference type="ARBA" id="ARBA00023125"/>
    </source>
</evidence>
<comment type="catalytic activity">
    <reaction evidence="11">
        <text>Couples ATP hydrolysis with the unwinding of duplex DNA by translocating in the 3'-5' direction.</text>
        <dbReference type="EC" id="5.6.2.4"/>
    </reaction>
</comment>
<dbReference type="GO" id="GO:0043138">
    <property type="term" value="F:3'-5' DNA helicase activity"/>
    <property type="evidence" value="ECO:0007669"/>
    <property type="project" value="UniProtKB-EC"/>
</dbReference>
<keyword evidence="6" id="KW-0269">Exonuclease</keyword>
<evidence type="ECO:0000256" key="9">
    <source>
        <dbReference type="ARBA" id="ARBA00023204"/>
    </source>
</evidence>
<dbReference type="PANTHER" id="PTHR11070:SF2">
    <property type="entry name" value="ATP-DEPENDENT DNA HELICASE SRS2"/>
    <property type="match status" value="1"/>
</dbReference>
<dbReference type="STRING" id="715226.ABI_02360"/>
<dbReference type="SUPFAM" id="SSF52980">
    <property type="entry name" value="Restriction endonuclease-like"/>
    <property type="match status" value="1"/>
</dbReference>
<dbReference type="EC" id="5.6.2.4" evidence="12"/>
<dbReference type="AlphaFoldDB" id="F4QIP5"/>
<keyword evidence="8" id="KW-0238">DNA-binding</keyword>
<dbReference type="InterPro" id="IPR038726">
    <property type="entry name" value="PDDEXK_AddAB-type"/>
</dbReference>
<dbReference type="EMBL" id="GL883077">
    <property type="protein sequence ID" value="EGF91804.1"/>
    <property type="molecule type" value="Genomic_DNA"/>
</dbReference>
<protein>
    <recommendedName>
        <fullName evidence="12">DNA 3'-5' helicase</fullName>
        <ecNumber evidence="12">5.6.2.4</ecNumber>
    </recommendedName>
    <alternativeName>
        <fullName evidence="13">DNA 3'-5' helicase II</fullName>
    </alternativeName>
</protein>
<dbReference type="Gene3D" id="3.40.50.300">
    <property type="entry name" value="P-loop containing nucleotide triphosphate hydrolases"/>
    <property type="match status" value="4"/>
</dbReference>
<organism evidence="19 20">
    <name type="scientific">Asticcacaulis biprosthecium C19</name>
    <dbReference type="NCBI Taxonomy" id="715226"/>
    <lineage>
        <taxon>Bacteria</taxon>
        <taxon>Pseudomonadati</taxon>
        <taxon>Pseudomonadota</taxon>
        <taxon>Alphaproteobacteria</taxon>
        <taxon>Caulobacterales</taxon>
        <taxon>Caulobacteraceae</taxon>
        <taxon>Asticcacaulis</taxon>
    </lineage>
</organism>
<evidence type="ECO:0000256" key="7">
    <source>
        <dbReference type="ARBA" id="ARBA00022840"/>
    </source>
</evidence>
<evidence type="ECO:0000259" key="17">
    <source>
        <dbReference type="PROSITE" id="PS51198"/>
    </source>
</evidence>
<dbReference type="GO" id="GO:0000725">
    <property type="term" value="P:recombinational repair"/>
    <property type="evidence" value="ECO:0007669"/>
    <property type="project" value="TreeGrafter"/>
</dbReference>
<dbReference type="eggNOG" id="COG1074">
    <property type="taxonomic scope" value="Bacteria"/>
</dbReference>
<dbReference type="InterPro" id="IPR014016">
    <property type="entry name" value="UvrD-like_ATP-bd"/>
</dbReference>
<keyword evidence="4 15" id="KW-0378">Hydrolase</keyword>